<feature type="transmembrane region" description="Helical" evidence="1">
    <location>
        <begin position="61"/>
        <end position="83"/>
    </location>
</feature>
<keyword evidence="1" id="KW-0472">Membrane</keyword>
<keyword evidence="1" id="KW-0812">Transmembrane</keyword>
<protein>
    <submittedName>
        <fullName evidence="2">Uncharacterized protein</fullName>
    </submittedName>
</protein>
<reference evidence="2" key="1">
    <citation type="journal article" date="2019" name="Environ. Microbiol.">
        <title>Fungal ecological strategies reflected in gene transcription - a case study of two litter decomposers.</title>
        <authorList>
            <person name="Barbi F."/>
            <person name="Kohler A."/>
            <person name="Barry K."/>
            <person name="Baskaran P."/>
            <person name="Daum C."/>
            <person name="Fauchery L."/>
            <person name="Ihrmark K."/>
            <person name="Kuo A."/>
            <person name="LaButti K."/>
            <person name="Lipzen A."/>
            <person name="Morin E."/>
            <person name="Grigoriev I.V."/>
            <person name="Henrissat B."/>
            <person name="Lindahl B."/>
            <person name="Martin F."/>
        </authorList>
    </citation>
    <scope>NUCLEOTIDE SEQUENCE</scope>
    <source>
        <strain evidence="2">JB14</strain>
    </source>
</reference>
<dbReference type="AlphaFoldDB" id="A0A6A4GR17"/>
<sequence>MYSKLTSQFFWAVELDLILGLYIISYPLQSGVPSAILGTISSSIGRLGNLSEREFRRSYDYLLITFSLILHFYYLSIVSHAYLCYGYHLQMSPVLPVGPCTWLSSDSQDDSCSSSLSKPGIVWVFSIVRLAIQPSFIPGDPSLAMKILPQGSPKVLGQNYSAGNGRLLSQYESIAWAFTPGEATDRQILRILRAGYRPDVKEYERHELLMEIHARAHVAIKPYAPQTMPSMSSIELALAHQFAATRLQNSSPFRIGNLHIVGREERNWIISVHGEENLEWMLEPREAQRRLLHDQLAAIKDAILQKMRAQYVQAHPLGINAAVAHGLEKKAFEQGYEALRCQKKRDLEEWNCIRVQKRQRNVVGAMGEEQSANLRECEENEMKNM</sequence>
<evidence type="ECO:0000256" key="1">
    <source>
        <dbReference type="SAM" id="Phobius"/>
    </source>
</evidence>
<keyword evidence="1" id="KW-1133">Transmembrane helix</keyword>
<evidence type="ECO:0000313" key="2">
    <source>
        <dbReference type="EMBL" id="KAE9388098.1"/>
    </source>
</evidence>
<keyword evidence="3" id="KW-1185">Reference proteome</keyword>
<organism evidence="2 3">
    <name type="scientific">Gymnopus androsaceus JB14</name>
    <dbReference type="NCBI Taxonomy" id="1447944"/>
    <lineage>
        <taxon>Eukaryota</taxon>
        <taxon>Fungi</taxon>
        <taxon>Dikarya</taxon>
        <taxon>Basidiomycota</taxon>
        <taxon>Agaricomycotina</taxon>
        <taxon>Agaricomycetes</taxon>
        <taxon>Agaricomycetidae</taxon>
        <taxon>Agaricales</taxon>
        <taxon>Marasmiineae</taxon>
        <taxon>Omphalotaceae</taxon>
        <taxon>Gymnopus</taxon>
    </lineage>
</organism>
<proteinExistence type="predicted"/>
<accession>A0A6A4GR17</accession>
<feature type="transmembrane region" description="Helical" evidence="1">
    <location>
        <begin position="20"/>
        <end position="40"/>
    </location>
</feature>
<dbReference type="Proteomes" id="UP000799118">
    <property type="component" value="Unassembled WGS sequence"/>
</dbReference>
<evidence type="ECO:0000313" key="3">
    <source>
        <dbReference type="Proteomes" id="UP000799118"/>
    </source>
</evidence>
<dbReference type="EMBL" id="ML769761">
    <property type="protein sequence ID" value="KAE9388098.1"/>
    <property type="molecule type" value="Genomic_DNA"/>
</dbReference>
<name>A0A6A4GR17_9AGAR</name>
<gene>
    <name evidence="2" type="ORF">BT96DRAFT_947850</name>
</gene>